<dbReference type="InterPro" id="IPR025213">
    <property type="entry name" value="Sim4_Fta2"/>
</dbReference>
<proteinExistence type="predicted"/>
<evidence type="ECO:0008006" key="5">
    <source>
        <dbReference type="Google" id="ProtNLM"/>
    </source>
</evidence>
<reference evidence="3" key="1">
    <citation type="submission" date="2021-03" db="EMBL/GenBank/DDBJ databases">
        <title>Comparative genomics and phylogenomic investigation of the class Geoglossomycetes provide insights into ecological specialization and systematics.</title>
        <authorList>
            <person name="Melie T."/>
            <person name="Pirro S."/>
            <person name="Miller A.N."/>
            <person name="Quandt A."/>
        </authorList>
    </citation>
    <scope>NUCLEOTIDE SEQUENCE</scope>
    <source>
        <strain evidence="3">CAQ_001_2017</strain>
    </source>
</reference>
<evidence type="ECO:0000313" key="3">
    <source>
        <dbReference type="EMBL" id="KAH0563231.1"/>
    </source>
</evidence>
<keyword evidence="4" id="KW-1185">Reference proteome</keyword>
<dbReference type="EMBL" id="JAGHQM010000233">
    <property type="protein sequence ID" value="KAH0563231.1"/>
    <property type="molecule type" value="Genomic_DNA"/>
</dbReference>
<dbReference type="Pfam" id="PF13095">
    <property type="entry name" value="FTA2"/>
    <property type="match status" value="1"/>
</dbReference>
<evidence type="ECO:0000256" key="1">
    <source>
        <dbReference type="PROSITE-ProRule" id="PRU10141"/>
    </source>
</evidence>
<dbReference type="Proteomes" id="UP000750711">
    <property type="component" value="Unassembled WGS sequence"/>
</dbReference>
<dbReference type="GO" id="GO:0005524">
    <property type="term" value="F:ATP binding"/>
    <property type="evidence" value="ECO:0007669"/>
    <property type="project" value="UniProtKB-UniRule"/>
</dbReference>
<gene>
    <name evidence="3" type="ORF">GP486_002199</name>
</gene>
<feature type="region of interest" description="Disordered" evidence="2">
    <location>
        <begin position="222"/>
        <end position="243"/>
    </location>
</feature>
<feature type="binding site" evidence="1">
    <location>
        <position position="63"/>
    </location>
    <ligand>
        <name>ATP</name>
        <dbReference type="ChEBI" id="CHEBI:30616"/>
    </ligand>
</feature>
<keyword evidence="1" id="KW-0067">ATP-binding</keyword>
<comment type="caution">
    <text evidence="3">The sequence shown here is derived from an EMBL/GenBank/DDBJ whole genome shotgun (WGS) entry which is preliminary data.</text>
</comment>
<feature type="compositionally biased region" description="Basic and acidic residues" evidence="2">
    <location>
        <begin position="222"/>
        <end position="235"/>
    </location>
</feature>
<organism evidence="3 4">
    <name type="scientific">Trichoglossum hirsutum</name>
    <dbReference type="NCBI Taxonomy" id="265104"/>
    <lineage>
        <taxon>Eukaryota</taxon>
        <taxon>Fungi</taxon>
        <taxon>Dikarya</taxon>
        <taxon>Ascomycota</taxon>
        <taxon>Pezizomycotina</taxon>
        <taxon>Geoglossomycetes</taxon>
        <taxon>Geoglossales</taxon>
        <taxon>Geoglossaceae</taxon>
        <taxon>Trichoglossum</taxon>
    </lineage>
</organism>
<dbReference type="PROSITE" id="PS00107">
    <property type="entry name" value="PROTEIN_KINASE_ATP"/>
    <property type="match status" value="1"/>
</dbReference>
<evidence type="ECO:0000313" key="4">
    <source>
        <dbReference type="Proteomes" id="UP000750711"/>
    </source>
</evidence>
<evidence type="ECO:0000256" key="2">
    <source>
        <dbReference type="SAM" id="MobiDB-lite"/>
    </source>
</evidence>
<dbReference type="InterPro" id="IPR017441">
    <property type="entry name" value="Protein_kinase_ATP_BS"/>
</dbReference>
<sequence>MGVSKAVSFHLVPDDKAWDSFPVPTQLRRFSDITLIKYIRVLGRGNHAVVFEVSVGLKRYALKLFEPFNAEVIHRRLSHRFNISVKEVEMLCDPFQRECQAYSRIGGNHQVAVPCYGYNTFPTQHKDFSRFVKGLPLRGLVKELIPDSVPSFTLQQVGKMEADFKTLLEMGIVMFNVKPDKYGGGRVRDLDESFTAPNWIPIILKKDLRVPVAQFNDMIENAQKHKSEDDTRDKPAFSAPSVI</sequence>
<accession>A0A9P8LFG0</accession>
<dbReference type="AlphaFoldDB" id="A0A9P8LFG0"/>
<protein>
    <recommendedName>
        <fullName evidence="5">Protein kinase domain-containing protein</fullName>
    </recommendedName>
</protein>
<name>A0A9P8LFG0_9PEZI</name>
<keyword evidence="1" id="KW-0547">Nucleotide-binding</keyword>